<dbReference type="InterPro" id="IPR023187">
    <property type="entry name" value="Tscrpt_reg_MarR-type_CS"/>
</dbReference>
<dbReference type="InterPro" id="IPR039422">
    <property type="entry name" value="MarR/SlyA-like"/>
</dbReference>
<dbReference type="SUPFAM" id="SSF46785">
    <property type="entry name" value="Winged helix' DNA-binding domain"/>
    <property type="match status" value="1"/>
</dbReference>
<dbReference type="PRINTS" id="PR00598">
    <property type="entry name" value="HTHMARR"/>
</dbReference>
<gene>
    <name evidence="5" type="ORF">I4J89_28760</name>
</gene>
<name>A0A931CF86_9ACTN</name>
<dbReference type="InterPro" id="IPR000835">
    <property type="entry name" value="HTH_MarR-typ"/>
</dbReference>
<evidence type="ECO:0000313" key="5">
    <source>
        <dbReference type="EMBL" id="MBG0565451.1"/>
    </source>
</evidence>
<dbReference type="RefSeq" id="WP_196417229.1">
    <property type="nucleotide sequence ID" value="NZ_JADQTO010000015.1"/>
</dbReference>
<dbReference type="GO" id="GO:0003700">
    <property type="term" value="F:DNA-binding transcription factor activity"/>
    <property type="evidence" value="ECO:0007669"/>
    <property type="project" value="InterPro"/>
</dbReference>
<keyword evidence="3" id="KW-0804">Transcription</keyword>
<dbReference type="GO" id="GO:0003677">
    <property type="term" value="F:DNA binding"/>
    <property type="evidence" value="ECO:0007669"/>
    <property type="project" value="UniProtKB-KW"/>
</dbReference>
<dbReference type="InterPro" id="IPR036390">
    <property type="entry name" value="WH_DNA-bd_sf"/>
</dbReference>
<dbReference type="PROSITE" id="PS50995">
    <property type="entry name" value="HTH_MARR_2"/>
    <property type="match status" value="1"/>
</dbReference>
<dbReference type="Proteomes" id="UP000598146">
    <property type="component" value="Unassembled WGS sequence"/>
</dbReference>
<proteinExistence type="predicted"/>
<dbReference type="AlphaFoldDB" id="A0A931CF86"/>
<reference evidence="5" key="1">
    <citation type="submission" date="2020-11" db="EMBL/GenBank/DDBJ databases">
        <title>Isolation and identification of active actinomycetes.</title>
        <authorList>
            <person name="Sun X."/>
        </authorList>
    </citation>
    <scope>NUCLEOTIDE SEQUENCE</scope>
    <source>
        <strain evidence="5">NEAU-A11</strain>
    </source>
</reference>
<keyword evidence="2" id="KW-0238">DNA-binding</keyword>
<evidence type="ECO:0000313" key="6">
    <source>
        <dbReference type="Proteomes" id="UP000598146"/>
    </source>
</evidence>
<accession>A0A931CF86</accession>
<evidence type="ECO:0000256" key="3">
    <source>
        <dbReference type="ARBA" id="ARBA00023163"/>
    </source>
</evidence>
<protein>
    <submittedName>
        <fullName evidence="5">MarR family transcriptional regulator</fullName>
    </submittedName>
</protein>
<dbReference type="GO" id="GO:0006950">
    <property type="term" value="P:response to stress"/>
    <property type="evidence" value="ECO:0007669"/>
    <property type="project" value="TreeGrafter"/>
</dbReference>
<dbReference type="InterPro" id="IPR036388">
    <property type="entry name" value="WH-like_DNA-bd_sf"/>
</dbReference>
<evidence type="ECO:0000256" key="1">
    <source>
        <dbReference type="ARBA" id="ARBA00023015"/>
    </source>
</evidence>
<dbReference type="EMBL" id="JADQTO010000015">
    <property type="protein sequence ID" value="MBG0565451.1"/>
    <property type="molecule type" value="Genomic_DNA"/>
</dbReference>
<dbReference type="PANTHER" id="PTHR33164:SF94">
    <property type="entry name" value="TRANSCRIPTIONAL REGULATORY PROTEIN-RELATED"/>
    <property type="match status" value="1"/>
</dbReference>
<evidence type="ECO:0000259" key="4">
    <source>
        <dbReference type="PROSITE" id="PS50995"/>
    </source>
</evidence>
<feature type="domain" description="HTH marR-type" evidence="4">
    <location>
        <begin position="10"/>
        <end position="144"/>
    </location>
</feature>
<dbReference type="SMART" id="SM00347">
    <property type="entry name" value="HTH_MARR"/>
    <property type="match status" value="1"/>
</dbReference>
<dbReference type="PROSITE" id="PS01117">
    <property type="entry name" value="HTH_MARR_1"/>
    <property type="match status" value="1"/>
</dbReference>
<evidence type="ECO:0000256" key="2">
    <source>
        <dbReference type="ARBA" id="ARBA00023125"/>
    </source>
</evidence>
<dbReference type="Gene3D" id="1.10.10.10">
    <property type="entry name" value="Winged helix-like DNA-binding domain superfamily/Winged helix DNA-binding domain"/>
    <property type="match status" value="1"/>
</dbReference>
<dbReference type="Pfam" id="PF01047">
    <property type="entry name" value="MarR"/>
    <property type="match status" value="1"/>
</dbReference>
<organism evidence="5 6">
    <name type="scientific">Actinoplanes aureus</name>
    <dbReference type="NCBI Taxonomy" id="2792083"/>
    <lineage>
        <taxon>Bacteria</taxon>
        <taxon>Bacillati</taxon>
        <taxon>Actinomycetota</taxon>
        <taxon>Actinomycetes</taxon>
        <taxon>Micromonosporales</taxon>
        <taxon>Micromonosporaceae</taxon>
        <taxon>Actinoplanes</taxon>
    </lineage>
</organism>
<dbReference type="PANTHER" id="PTHR33164">
    <property type="entry name" value="TRANSCRIPTIONAL REGULATOR, MARR FAMILY"/>
    <property type="match status" value="1"/>
</dbReference>
<comment type="caution">
    <text evidence="5">The sequence shown here is derived from an EMBL/GenBank/DDBJ whole genome shotgun (WGS) entry which is preliminary data.</text>
</comment>
<keyword evidence="6" id="KW-1185">Reference proteome</keyword>
<sequence>MTGRPEADNPGEVVDALLALSRVFVGLAIRTLASLDDEVTLPQLRTLVLLVSRGPLRAVDLAQELDVTPSTATRMCDRLVRKGLVARHSDPADRRSTRVTLTAAGHDLVGEVMRRRAAAIAEVAGELTIGDPADFAATVNAYVEAAGDLPQDLWRQRWTSSVYSASGGWAG</sequence>
<keyword evidence="1" id="KW-0805">Transcription regulation</keyword>